<reference evidence="9" key="1">
    <citation type="submission" date="2022-08" db="EMBL/GenBank/DDBJ databases">
        <authorList>
            <person name="Gutierrez-Valencia J."/>
        </authorList>
    </citation>
    <scope>NUCLEOTIDE SEQUENCE</scope>
</reference>
<feature type="domain" description="FAD-binding PCMH-type" evidence="8">
    <location>
        <begin position="72"/>
        <end position="251"/>
    </location>
</feature>
<comment type="caution">
    <text evidence="9">The sequence shown here is derived from an EMBL/GenBank/DDBJ whole genome shotgun (WGS) entry which is preliminary data.</text>
</comment>
<comment type="cofactor">
    <cofactor evidence="1">
        <name>FAD</name>
        <dbReference type="ChEBI" id="CHEBI:57692"/>
    </cofactor>
</comment>
<dbReference type="SUPFAM" id="SSF56176">
    <property type="entry name" value="FAD-binding/transporter-associated domain-like"/>
    <property type="match status" value="1"/>
</dbReference>
<feature type="signal peptide" evidence="7">
    <location>
        <begin position="1"/>
        <end position="18"/>
    </location>
</feature>
<name>A0AAV0QLI2_9ROSI</name>
<keyword evidence="6" id="KW-0325">Glycoprotein</keyword>
<dbReference type="GO" id="GO:0071949">
    <property type="term" value="F:FAD binding"/>
    <property type="evidence" value="ECO:0007669"/>
    <property type="project" value="InterPro"/>
</dbReference>
<dbReference type="InterPro" id="IPR016166">
    <property type="entry name" value="FAD-bd_PCMH"/>
</dbReference>
<keyword evidence="3" id="KW-0285">Flavoprotein</keyword>
<evidence type="ECO:0000256" key="3">
    <source>
        <dbReference type="ARBA" id="ARBA00022630"/>
    </source>
</evidence>
<dbReference type="EMBL" id="CAMGYJ010000009">
    <property type="protein sequence ID" value="CAI0545921.1"/>
    <property type="molecule type" value="Genomic_DNA"/>
</dbReference>
<evidence type="ECO:0000313" key="9">
    <source>
        <dbReference type="EMBL" id="CAI0545921.1"/>
    </source>
</evidence>
<dbReference type="PANTHER" id="PTHR32448">
    <property type="entry name" value="OS08G0158400 PROTEIN"/>
    <property type="match status" value="1"/>
</dbReference>
<dbReference type="InterPro" id="IPR036318">
    <property type="entry name" value="FAD-bd_PCMH-like_sf"/>
</dbReference>
<keyword evidence="10" id="KW-1185">Reference proteome</keyword>
<protein>
    <recommendedName>
        <fullName evidence="8">FAD-binding PCMH-type domain-containing protein</fullName>
    </recommendedName>
</protein>
<evidence type="ECO:0000256" key="4">
    <source>
        <dbReference type="ARBA" id="ARBA00022729"/>
    </source>
</evidence>
<keyword evidence="4 7" id="KW-0732">Signal</keyword>
<dbReference type="GO" id="GO:0016491">
    <property type="term" value="F:oxidoreductase activity"/>
    <property type="evidence" value="ECO:0007669"/>
    <property type="project" value="InterPro"/>
</dbReference>
<evidence type="ECO:0000259" key="8">
    <source>
        <dbReference type="PROSITE" id="PS51387"/>
    </source>
</evidence>
<proteinExistence type="inferred from homology"/>
<evidence type="ECO:0000256" key="5">
    <source>
        <dbReference type="ARBA" id="ARBA00022827"/>
    </source>
</evidence>
<organism evidence="9 10">
    <name type="scientific">Linum tenue</name>
    <dbReference type="NCBI Taxonomy" id="586396"/>
    <lineage>
        <taxon>Eukaryota</taxon>
        <taxon>Viridiplantae</taxon>
        <taxon>Streptophyta</taxon>
        <taxon>Embryophyta</taxon>
        <taxon>Tracheophyta</taxon>
        <taxon>Spermatophyta</taxon>
        <taxon>Magnoliopsida</taxon>
        <taxon>eudicotyledons</taxon>
        <taxon>Gunneridae</taxon>
        <taxon>Pentapetalae</taxon>
        <taxon>rosids</taxon>
        <taxon>fabids</taxon>
        <taxon>Malpighiales</taxon>
        <taxon>Linaceae</taxon>
        <taxon>Linum</taxon>
    </lineage>
</organism>
<dbReference type="InterPro" id="IPR012951">
    <property type="entry name" value="BBE"/>
</dbReference>
<comment type="similarity">
    <text evidence="2">Belongs to the oxygen-dependent FAD-linked oxidoreductase family.</text>
</comment>
<dbReference type="Gene3D" id="3.30.43.10">
    <property type="entry name" value="Uridine Diphospho-n-acetylenolpyruvylglucosamine Reductase, domain 2"/>
    <property type="match status" value="1"/>
</dbReference>
<dbReference type="Pfam" id="PF01565">
    <property type="entry name" value="FAD_binding_4"/>
    <property type="match status" value="1"/>
</dbReference>
<evidence type="ECO:0000313" key="10">
    <source>
        <dbReference type="Proteomes" id="UP001154282"/>
    </source>
</evidence>
<dbReference type="InterPro" id="IPR006094">
    <property type="entry name" value="Oxid_FAD_bind_N"/>
</dbReference>
<evidence type="ECO:0000256" key="7">
    <source>
        <dbReference type="SAM" id="SignalP"/>
    </source>
</evidence>
<evidence type="ECO:0000256" key="6">
    <source>
        <dbReference type="ARBA" id="ARBA00023180"/>
    </source>
</evidence>
<gene>
    <name evidence="9" type="ORF">LITE_LOCUS43745</name>
</gene>
<dbReference type="Gene3D" id="3.40.462.20">
    <property type="match status" value="1"/>
</dbReference>
<dbReference type="InterPro" id="IPR016167">
    <property type="entry name" value="FAD-bd_PCMH_sub1"/>
</dbReference>
<evidence type="ECO:0000256" key="1">
    <source>
        <dbReference type="ARBA" id="ARBA00001974"/>
    </source>
</evidence>
<dbReference type="Pfam" id="PF08031">
    <property type="entry name" value="BBE"/>
    <property type="match status" value="1"/>
</dbReference>
<dbReference type="InterPro" id="IPR016169">
    <property type="entry name" value="FAD-bd_PCMH_sub2"/>
</dbReference>
<feature type="chain" id="PRO_5043987307" description="FAD-binding PCMH-type domain-containing protein" evidence="7">
    <location>
        <begin position="19"/>
        <end position="534"/>
    </location>
</feature>
<evidence type="ECO:0000256" key="2">
    <source>
        <dbReference type="ARBA" id="ARBA00005466"/>
    </source>
</evidence>
<dbReference type="AlphaFoldDB" id="A0AAV0QLI2"/>
<accession>A0AAV0QLI2</accession>
<dbReference type="PROSITE" id="PS51387">
    <property type="entry name" value="FAD_PCMH"/>
    <property type="match status" value="1"/>
</dbReference>
<dbReference type="Gene3D" id="3.30.465.10">
    <property type="match status" value="1"/>
</dbReference>
<keyword evidence="5" id="KW-0274">FAD</keyword>
<dbReference type="Proteomes" id="UP001154282">
    <property type="component" value="Unassembled WGS sequence"/>
</dbReference>
<sequence>MPSVLLVLFLQLWAPTWAAGNQDFVQCVHDHYSSKTSTAPSISKLIYTPGDASYTSVLQSTIMNPRFNDTSTIHKPLAIFIPQFDSHVQAAVLCCRKHELRLRIRSGGHDFEGLSYLSVSPSNDDFVMIDLTKLRAVHDVNPETRTAWVQSGATLGELYYAISQKSRVLAFPAGFWPTVGVGGHFSGGGSGALSRKFGLAADNVIDARLIDAEGKVLDRASMGEDLFWAIRGGGGNTFGVVTAWKINLLPVPPSVTVFNLTRAVEESATELVHRWQYAADKLPEDVSSFLVSLSSKMASFQGLYLGEIKTLLPLFEEKFPELGLSEGDCSEMSWIDSVLYFLGSESVETLLRRTGEPARKVKSKSDFVQEPLPEDAVDGIWRILAEVGPEEGVLQLEAHGGKMSEVPEFSIPYPHRAGNVYMIQYYAYWDGNGVETEERHLDWIRRLEGYLAPFVSQGPRGAYVNARDLDLGMNGDAAAGRAWSCEQGSDWGRRYYKGNFERLVRVKTDVDPANFFRNEQSIPPFFLGSRHVGE</sequence>